<evidence type="ECO:0000313" key="9">
    <source>
        <dbReference type="Proteomes" id="UP000596660"/>
    </source>
</evidence>
<dbReference type="GO" id="GO:0004672">
    <property type="term" value="F:protein kinase activity"/>
    <property type="evidence" value="ECO:0007669"/>
    <property type="project" value="InterPro"/>
</dbReference>
<dbReference type="PROSITE" id="PS50011">
    <property type="entry name" value="PROTEIN_KINASE_DOM"/>
    <property type="match status" value="1"/>
</dbReference>
<feature type="binding site" evidence="5">
    <location>
        <position position="272"/>
    </location>
    <ligand>
        <name>ATP</name>
        <dbReference type="ChEBI" id="CHEBI:30616"/>
    </ligand>
</feature>
<keyword evidence="6" id="KW-0812">Transmembrane</keyword>
<evidence type="ECO:0000256" key="3">
    <source>
        <dbReference type="ARBA" id="ARBA00022741"/>
    </source>
</evidence>
<dbReference type="InterPro" id="IPR036426">
    <property type="entry name" value="Bulb-type_lectin_dom_sf"/>
</dbReference>
<evidence type="ECO:0000256" key="6">
    <source>
        <dbReference type="SAM" id="Phobius"/>
    </source>
</evidence>
<evidence type="ECO:0000256" key="5">
    <source>
        <dbReference type="PROSITE-ProRule" id="PRU10141"/>
    </source>
</evidence>
<evidence type="ECO:0000256" key="4">
    <source>
        <dbReference type="ARBA" id="ARBA00022840"/>
    </source>
</evidence>
<keyword evidence="9" id="KW-1185">Reference proteome</keyword>
<dbReference type="GO" id="GO:0005524">
    <property type="term" value="F:ATP binding"/>
    <property type="evidence" value="ECO:0007669"/>
    <property type="project" value="UniProtKB-UniRule"/>
</dbReference>
<protein>
    <recommendedName>
        <fullName evidence="7">Protein kinase domain-containing protein</fullName>
    </recommendedName>
</protein>
<keyword evidence="1" id="KW-0808">Transferase</keyword>
<keyword evidence="6" id="KW-0472">Membrane</keyword>
<reference evidence="8" key="1">
    <citation type="journal article" date="2017" name="Nature">
        <title>The genome of Chenopodium quinoa.</title>
        <authorList>
            <person name="Jarvis D.E."/>
            <person name="Ho Y.S."/>
            <person name="Lightfoot D.J."/>
            <person name="Schmoeckel S.M."/>
            <person name="Li B."/>
            <person name="Borm T.J.A."/>
            <person name="Ohyanagi H."/>
            <person name="Mineta K."/>
            <person name="Michell C.T."/>
            <person name="Saber N."/>
            <person name="Kharbatia N.M."/>
            <person name="Rupper R.R."/>
            <person name="Sharp A.R."/>
            <person name="Dally N."/>
            <person name="Boughton B.A."/>
            <person name="Woo Y.H."/>
            <person name="Gao G."/>
            <person name="Schijlen E.G.W.M."/>
            <person name="Guo X."/>
            <person name="Momin A.A."/>
            <person name="Negrao S."/>
            <person name="Al-Babili S."/>
            <person name="Gehring C."/>
            <person name="Roessner U."/>
            <person name="Jung C."/>
            <person name="Murphy K."/>
            <person name="Arold S.T."/>
            <person name="Gojobori T."/>
            <person name="van der Linden C.G."/>
            <person name="van Loo E.N."/>
            <person name="Jellen E.N."/>
            <person name="Maughan P.J."/>
            <person name="Tester M."/>
        </authorList>
    </citation>
    <scope>NUCLEOTIDE SEQUENCE [LARGE SCALE GENOMIC DNA]</scope>
    <source>
        <strain evidence="8">cv. PI 614886</strain>
    </source>
</reference>
<evidence type="ECO:0000256" key="2">
    <source>
        <dbReference type="ARBA" id="ARBA00022729"/>
    </source>
</evidence>
<dbReference type="SUPFAM" id="SSF56112">
    <property type="entry name" value="Protein kinase-like (PK-like)"/>
    <property type="match status" value="1"/>
</dbReference>
<keyword evidence="4 5" id="KW-0067">ATP-binding</keyword>
<sequence length="338" mass="37542">MVVNSTILINSSAAVGFSRSSSRTGRDTWEDGNNPVYNAKVLLSTAGGCAFTSHHREDNFSIPKFHFGFIGRKKMASNYVLGIFMSSGLSSDHAVVVWFVNGDQSVGQKATLDLTMEGDLVLRDDRGQRSFDHPADTWLFGQTLQDGQRLNSKASYDDFSLGLCYLKVRQDYVQASENSNPAFRYAYSKLSQNISMIKPGVFDSAESIHHTCLIIIFSAGACYYVMVSRRRFKPKDFNSLSDLIDNVTRLGRGGFGSVFAGTLGDGSKVAVKRLDSVGQGRKEFLVEVNTIGNLHHFNLVKLIGFCDDGSHRLLVYEYMENGSLERWIFNKDLAQTLT</sequence>
<evidence type="ECO:0000313" key="8">
    <source>
        <dbReference type="EnsemblPlants" id="AUR62019591-RA:cds"/>
    </source>
</evidence>
<proteinExistence type="predicted"/>
<dbReference type="InterPro" id="IPR001245">
    <property type="entry name" value="Ser-Thr/Tyr_kinase_cat_dom"/>
</dbReference>
<dbReference type="InterPro" id="IPR000719">
    <property type="entry name" value="Prot_kinase_dom"/>
</dbReference>
<dbReference type="Gene3D" id="3.30.200.20">
    <property type="entry name" value="Phosphorylase Kinase, domain 1"/>
    <property type="match status" value="1"/>
</dbReference>
<dbReference type="Pfam" id="PF07714">
    <property type="entry name" value="PK_Tyr_Ser-Thr"/>
    <property type="match status" value="1"/>
</dbReference>
<keyword evidence="3 5" id="KW-0547">Nucleotide-binding</keyword>
<dbReference type="InterPro" id="IPR051343">
    <property type="entry name" value="G-type_lectin_kinases/EP1-like"/>
</dbReference>
<accession>A0A803LVU0</accession>
<dbReference type="Proteomes" id="UP000596660">
    <property type="component" value="Unplaced"/>
</dbReference>
<keyword evidence="6" id="KW-1133">Transmembrane helix</keyword>
<dbReference type="Gramene" id="AUR62019591-RA">
    <property type="protein sequence ID" value="AUR62019591-RA:cds"/>
    <property type="gene ID" value="AUR62019591"/>
</dbReference>
<keyword evidence="2" id="KW-0732">Signal</keyword>
<dbReference type="EnsemblPlants" id="AUR62019591-RA">
    <property type="protein sequence ID" value="AUR62019591-RA:cds"/>
    <property type="gene ID" value="AUR62019591"/>
</dbReference>
<dbReference type="PROSITE" id="PS00107">
    <property type="entry name" value="PROTEIN_KINASE_ATP"/>
    <property type="match status" value="1"/>
</dbReference>
<dbReference type="AlphaFoldDB" id="A0A803LVU0"/>
<dbReference type="InterPro" id="IPR011009">
    <property type="entry name" value="Kinase-like_dom_sf"/>
</dbReference>
<dbReference type="PANTHER" id="PTHR47976:SF30">
    <property type="entry name" value="RECEPTOR-LIKE SERINE_THREONINE-PROTEIN KINASE"/>
    <property type="match status" value="1"/>
</dbReference>
<evidence type="ECO:0000259" key="7">
    <source>
        <dbReference type="PROSITE" id="PS50011"/>
    </source>
</evidence>
<name>A0A803LVU0_CHEQI</name>
<reference evidence="8" key="2">
    <citation type="submission" date="2021-03" db="UniProtKB">
        <authorList>
            <consortium name="EnsemblPlants"/>
        </authorList>
    </citation>
    <scope>IDENTIFICATION</scope>
</reference>
<dbReference type="InterPro" id="IPR017441">
    <property type="entry name" value="Protein_kinase_ATP_BS"/>
</dbReference>
<organism evidence="8 9">
    <name type="scientific">Chenopodium quinoa</name>
    <name type="common">Quinoa</name>
    <dbReference type="NCBI Taxonomy" id="63459"/>
    <lineage>
        <taxon>Eukaryota</taxon>
        <taxon>Viridiplantae</taxon>
        <taxon>Streptophyta</taxon>
        <taxon>Embryophyta</taxon>
        <taxon>Tracheophyta</taxon>
        <taxon>Spermatophyta</taxon>
        <taxon>Magnoliopsida</taxon>
        <taxon>eudicotyledons</taxon>
        <taxon>Gunneridae</taxon>
        <taxon>Pentapetalae</taxon>
        <taxon>Caryophyllales</taxon>
        <taxon>Chenopodiaceae</taxon>
        <taxon>Chenopodioideae</taxon>
        <taxon>Atripliceae</taxon>
        <taxon>Chenopodium</taxon>
    </lineage>
</organism>
<evidence type="ECO:0000256" key="1">
    <source>
        <dbReference type="ARBA" id="ARBA00022679"/>
    </source>
</evidence>
<feature type="transmembrane region" description="Helical" evidence="6">
    <location>
        <begin position="208"/>
        <end position="227"/>
    </location>
</feature>
<dbReference type="PANTHER" id="PTHR47976">
    <property type="entry name" value="G-TYPE LECTIN S-RECEPTOR-LIKE SERINE/THREONINE-PROTEIN KINASE SD2-5"/>
    <property type="match status" value="1"/>
</dbReference>
<dbReference type="FunFam" id="3.30.200.20:FF:000178">
    <property type="entry name" value="serine/threonine-protein kinase PBS1-like"/>
    <property type="match status" value="1"/>
</dbReference>
<feature type="domain" description="Protein kinase" evidence="7">
    <location>
        <begin position="244"/>
        <end position="338"/>
    </location>
</feature>
<dbReference type="SUPFAM" id="SSF51110">
    <property type="entry name" value="alpha-D-mannose-specific plant lectins"/>
    <property type="match status" value="1"/>
</dbReference>